<evidence type="ECO:0000256" key="1">
    <source>
        <dbReference type="SAM" id="Phobius"/>
    </source>
</evidence>
<keyword evidence="1" id="KW-1133">Transmembrane helix</keyword>
<dbReference type="STRING" id="362413.RC62_4487"/>
<feature type="transmembrane region" description="Helical" evidence="1">
    <location>
        <begin position="6"/>
        <end position="30"/>
    </location>
</feature>
<keyword evidence="1" id="KW-0472">Membrane</keyword>
<organism evidence="2 3">
    <name type="scientific">Flavobacterium aquidurense</name>
    <dbReference type="NCBI Taxonomy" id="362413"/>
    <lineage>
        <taxon>Bacteria</taxon>
        <taxon>Pseudomonadati</taxon>
        <taxon>Bacteroidota</taxon>
        <taxon>Flavobacteriia</taxon>
        <taxon>Flavobacteriales</taxon>
        <taxon>Flavobacteriaceae</taxon>
        <taxon>Flavobacterium</taxon>
    </lineage>
</organism>
<evidence type="ECO:0000313" key="3">
    <source>
        <dbReference type="Proteomes" id="UP000050443"/>
    </source>
</evidence>
<sequence>MFYYGRIWHAVYFITAVFFLFVCAAGVTFTKRVYTDLKDKKVRFNFTLFGIPLCKDTVFEDVKYVSVYKNHTDRDFEVNIYLTETKKKPISVYLDSKQAFKLATSIAAGLEVDLLDATEKGNFIWVEKEKLK</sequence>
<dbReference type="AlphaFoldDB" id="A0A0Q0W9W5"/>
<name>A0A0Q0W9W5_9FLAO</name>
<reference evidence="2 3" key="1">
    <citation type="submission" date="2014-09" db="EMBL/GenBank/DDBJ databases">
        <title>Genome sequence of Flavobacterium aquidurense RC62.</title>
        <authorList>
            <person name="Kim J.F."/>
            <person name="Kwak M.-J."/>
        </authorList>
    </citation>
    <scope>NUCLEOTIDE SEQUENCE [LARGE SCALE GENOMIC DNA]</scope>
    <source>
        <strain evidence="2 3">RC62</strain>
    </source>
</reference>
<comment type="caution">
    <text evidence="2">The sequence shown here is derived from an EMBL/GenBank/DDBJ whole genome shotgun (WGS) entry which is preliminary data.</text>
</comment>
<accession>A0A0Q0W9W5</accession>
<dbReference type="Proteomes" id="UP000050443">
    <property type="component" value="Unassembled WGS sequence"/>
</dbReference>
<keyword evidence="1" id="KW-0812">Transmembrane</keyword>
<dbReference type="EMBL" id="JRLF01000009">
    <property type="protein sequence ID" value="KQB41112.1"/>
    <property type="molecule type" value="Genomic_DNA"/>
</dbReference>
<proteinExistence type="predicted"/>
<gene>
    <name evidence="2" type="ORF">RC62_4487</name>
</gene>
<dbReference type="PATRIC" id="fig|362413.3.peg.4405"/>
<protein>
    <submittedName>
        <fullName evidence="2">Uncharacterized protein</fullName>
    </submittedName>
</protein>
<evidence type="ECO:0000313" key="2">
    <source>
        <dbReference type="EMBL" id="KQB41112.1"/>
    </source>
</evidence>